<evidence type="ECO:0000313" key="4">
    <source>
        <dbReference type="Proteomes" id="UP000502260"/>
    </source>
</evidence>
<dbReference type="KEGG" id="slac:SKTS_26770"/>
<accession>A0A6F8VF56</accession>
<dbReference type="InterPro" id="IPR057840">
    <property type="entry name" value="FimV_N"/>
</dbReference>
<dbReference type="EMBL" id="AP022853">
    <property type="protein sequence ID" value="BCB27791.1"/>
    <property type="molecule type" value="Genomic_DNA"/>
</dbReference>
<dbReference type="SUPFAM" id="SSF48452">
    <property type="entry name" value="TPR-like"/>
    <property type="match status" value="1"/>
</dbReference>
<feature type="region of interest" description="Disordered" evidence="1">
    <location>
        <begin position="105"/>
        <end position="164"/>
    </location>
</feature>
<organism evidence="3 4">
    <name type="scientific">Sulfurimicrobium lacus</name>
    <dbReference type="NCBI Taxonomy" id="2715678"/>
    <lineage>
        <taxon>Bacteria</taxon>
        <taxon>Pseudomonadati</taxon>
        <taxon>Pseudomonadota</taxon>
        <taxon>Betaproteobacteria</taxon>
        <taxon>Nitrosomonadales</taxon>
        <taxon>Sulfuricellaceae</taxon>
        <taxon>Sulfurimicrobium</taxon>
    </lineage>
</organism>
<sequence>MILGDLALHSSLGQPLRASIPVKADKGEQLDDSCFSLVRPERQDDFTYLTRARLALEQVDGRMQLEISSQHAIGEPFARLLIQADCGQGRINRVFTVLLDPEVPASPAPSLPVTEPSVPPVAKSEVAPRKPRKARIAPKPVSSPAAASSPEKMPPEHAPAGGEGEFRLKLSSEGLDLSLLGKMSEDQRRQLREKQRLLDADDQVANTLSMKNRIMQLESQIGELQVALAKTDKHLAMSERLATAPAHIPLQTSPGVLDKWLGGLESLSLRGLAGVSLILALLISVWWRWRRRQAAAWLEEELRQEFSPDVTYSMPSALHGEKRAATAPANNQEDELYHSVTSIFDTSNESVTFTEAESVLDEADLYLAYGWSNRAIELLQEYLEKHPDDVQLWKKLFETYSTLGMKQEFEQLALRCQATMDDSGLRVLVHKLGRQLDGANPLYASSEAENEAPAEAAPPVPELPALDTPLEFVLDDKPSEVKEAQPEALKEDDSLGFDPLFPEPFKPTKTHPESDAEKGS</sequence>
<feature type="compositionally biased region" description="Low complexity" evidence="1">
    <location>
        <begin position="137"/>
        <end position="150"/>
    </location>
</feature>
<dbReference type="Gene3D" id="1.25.40.10">
    <property type="entry name" value="Tetratricopeptide repeat domain"/>
    <property type="match status" value="1"/>
</dbReference>
<feature type="compositionally biased region" description="Basic and acidic residues" evidence="1">
    <location>
        <begin position="474"/>
        <end position="493"/>
    </location>
</feature>
<proteinExistence type="predicted"/>
<dbReference type="Pfam" id="PF25800">
    <property type="entry name" value="FimV_N"/>
    <property type="match status" value="1"/>
</dbReference>
<feature type="compositionally biased region" description="Low complexity" evidence="1">
    <location>
        <begin position="446"/>
        <end position="455"/>
    </location>
</feature>
<feature type="compositionally biased region" description="Basic and acidic residues" evidence="1">
    <location>
        <begin position="510"/>
        <end position="520"/>
    </location>
</feature>
<dbReference type="AlphaFoldDB" id="A0A6F8VF56"/>
<gene>
    <name evidence="3" type="ORF">SKTS_26770</name>
</gene>
<evidence type="ECO:0000259" key="2">
    <source>
        <dbReference type="Pfam" id="PF25800"/>
    </source>
</evidence>
<dbReference type="InterPro" id="IPR011990">
    <property type="entry name" value="TPR-like_helical_dom_sf"/>
</dbReference>
<evidence type="ECO:0000256" key="1">
    <source>
        <dbReference type="SAM" id="MobiDB-lite"/>
    </source>
</evidence>
<feature type="domain" description="FimV N-terminal" evidence="2">
    <location>
        <begin position="3"/>
        <end position="101"/>
    </location>
</feature>
<evidence type="ECO:0000313" key="3">
    <source>
        <dbReference type="EMBL" id="BCB27791.1"/>
    </source>
</evidence>
<reference evidence="4" key="1">
    <citation type="submission" date="2020-03" db="EMBL/GenBank/DDBJ databases">
        <title>Complete genome sequence of sulfur-oxidizing bacterium skT11.</title>
        <authorList>
            <person name="Kanda M."/>
            <person name="Kojima H."/>
            <person name="Fukui M."/>
        </authorList>
    </citation>
    <scope>NUCLEOTIDE SEQUENCE [LARGE SCALE GENOMIC DNA]</scope>
    <source>
        <strain evidence="4">skT11</strain>
    </source>
</reference>
<dbReference type="Proteomes" id="UP000502260">
    <property type="component" value="Chromosome"/>
</dbReference>
<name>A0A6F8VF56_9PROT</name>
<keyword evidence="4" id="KW-1185">Reference proteome</keyword>
<protein>
    <recommendedName>
        <fullName evidence="2">FimV N-terminal domain-containing protein</fullName>
    </recommendedName>
</protein>
<feature type="region of interest" description="Disordered" evidence="1">
    <location>
        <begin position="446"/>
        <end position="520"/>
    </location>
</feature>